<reference evidence="4 5" key="1">
    <citation type="submission" date="2020-03" db="EMBL/GenBank/DDBJ databases">
        <title>Salinimicrobium sp. nov, isolated from SCS.</title>
        <authorList>
            <person name="Cao W.R."/>
        </authorList>
    </citation>
    <scope>NUCLEOTIDE SEQUENCE [LARGE SCALE GENOMIC DNA]</scope>
    <source>
        <strain evidence="5">J15B91</strain>
    </source>
</reference>
<accession>A0ABX1CZD3</accession>
<evidence type="ECO:0000313" key="5">
    <source>
        <dbReference type="Proteomes" id="UP000703674"/>
    </source>
</evidence>
<dbReference type="RefSeq" id="WP_168136913.1">
    <property type="nucleotide sequence ID" value="NZ_JAAVJR010000001.1"/>
</dbReference>
<evidence type="ECO:0000313" key="4">
    <source>
        <dbReference type="EMBL" id="NJW51773.1"/>
    </source>
</evidence>
<dbReference type="EMBL" id="JAAVJR010000001">
    <property type="protein sequence ID" value="NJW51773.1"/>
    <property type="molecule type" value="Genomic_DNA"/>
</dbReference>
<keyword evidence="5" id="KW-1185">Reference proteome</keyword>
<proteinExistence type="predicted"/>
<sequence>MKINSLSTIFIFLIFTGYTFAQDLGSETVEVVKPYTPTVSDAAKIKETPKITDSLNLAKRPVVYSIFSVPVASTFSPAKGRATTVERQRPPKLYDNYITLGFGTYTSALAEFYSNIEVTRTDNFGIFLNHNSAQGGIDDVVYDDHYYDTELNLNYSSRNRDLIWNLDFGAEHQQYNWYGVPNFIGIQLPEIDPQHNYYSVFTGGEVNWDKSFFDRAEARYRYFGDDHGSAEHRVKIKPTLELPIGGELFHTNLIFDYVKGDFDRGFYSDDPISYSSMNAGLQSSLLVLRDDLTLNLGAAIFYNYDSDNGDGGIYVYPQVKASYRMAGDYFIGYAGLEGELRQNSYYDFVQRNPFVSPTLEVRPTDRQYDAYVGAKGKLSNSIGYNIRANYVAEDAKPLFRSNPYYGGEDYSYENSFEVVYDRVNTVSVFGELNVDVRRNLNLRLNASFFVYDTDEQQEAWNLPDFEANAMLDWQITSKWSAGADLFLVGERKDANMFVDRTGGESVRFASVADLDSYLDLNARLGYRFNDRLSIFARGNNLLGNNYEKWKNYPVLGLQVMAGATYKFDFGR</sequence>
<evidence type="ECO:0000256" key="3">
    <source>
        <dbReference type="ARBA" id="ARBA00023237"/>
    </source>
</evidence>
<comment type="subcellular location">
    <subcellularLocation>
        <location evidence="1">Cell outer membrane</location>
    </subcellularLocation>
</comment>
<organism evidence="4 5">
    <name type="scientific">Salinimicrobium oceani</name>
    <dbReference type="NCBI Taxonomy" id="2722702"/>
    <lineage>
        <taxon>Bacteria</taxon>
        <taxon>Pseudomonadati</taxon>
        <taxon>Bacteroidota</taxon>
        <taxon>Flavobacteriia</taxon>
        <taxon>Flavobacteriales</taxon>
        <taxon>Flavobacteriaceae</taxon>
        <taxon>Salinimicrobium</taxon>
    </lineage>
</organism>
<dbReference type="Proteomes" id="UP000703674">
    <property type="component" value="Unassembled WGS sequence"/>
</dbReference>
<evidence type="ECO:0000256" key="2">
    <source>
        <dbReference type="ARBA" id="ARBA00023136"/>
    </source>
</evidence>
<dbReference type="Gene3D" id="2.40.170.20">
    <property type="entry name" value="TonB-dependent receptor, beta-barrel domain"/>
    <property type="match status" value="1"/>
</dbReference>
<evidence type="ECO:0000256" key="1">
    <source>
        <dbReference type="ARBA" id="ARBA00004442"/>
    </source>
</evidence>
<keyword evidence="4" id="KW-0675">Receptor</keyword>
<dbReference type="InterPro" id="IPR036942">
    <property type="entry name" value="Beta-barrel_TonB_sf"/>
</dbReference>
<gene>
    <name evidence="4" type="ORF">HC175_02455</name>
</gene>
<name>A0ABX1CZD3_9FLAO</name>
<dbReference type="SUPFAM" id="SSF56935">
    <property type="entry name" value="Porins"/>
    <property type="match status" value="1"/>
</dbReference>
<keyword evidence="3" id="KW-0998">Cell outer membrane</keyword>
<comment type="caution">
    <text evidence="4">The sequence shown here is derived from an EMBL/GenBank/DDBJ whole genome shotgun (WGS) entry which is preliminary data.</text>
</comment>
<keyword evidence="2" id="KW-0472">Membrane</keyword>
<protein>
    <submittedName>
        <fullName evidence="4">TonB-dependent receptor</fullName>
    </submittedName>
</protein>